<keyword evidence="4" id="KW-1185">Reference proteome</keyword>
<feature type="domain" description="Putative sugar diacid recognition" evidence="1">
    <location>
        <begin position="4"/>
        <end position="132"/>
    </location>
</feature>
<organism evidence="3 4">
    <name type="scientific">Veillonella magna</name>
    <dbReference type="NCBI Taxonomy" id="464322"/>
    <lineage>
        <taxon>Bacteria</taxon>
        <taxon>Bacillati</taxon>
        <taxon>Bacillota</taxon>
        <taxon>Negativicutes</taxon>
        <taxon>Veillonellales</taxon>
        <taxon>Veillonellaceae</taxon>
        <taxon>Veillonella</taxon>
    </lineage>
</organism>
<dbReference type="InterPro" id="IPR025736">
    <property type="entry name" value="PucR_C-HTH_dom"/>
</dbReference>
<gene>
    <name evidence="3" type="ORF">H6A01_07440</name>
</gene>
<evidence type="ECO:0000313" key="3">
    <source>
        <dbReference type="EMBL" id="MBM6913150.1"/>
    </source>
</evidence>
<dbReference type="Proteomes" id="UP000707138">
    <property type="component" value="Unassembled WGS sequence"/>
</dbReference>
<proteinExistence type="predicted"/>
<dbReference type="RefSeq" id="WP_205088131.1">
    <property type="nucleotide sequence ID" value="NZ_JACJLA010000013.1"/>
</dbReference>
<feature type="domain" description="PucR C-terminal helix-turn-helix" evidence="2">
    <location>
        <begin position="311"/>
        <end position="366"/>
    </location>
</feature>
<dbReference type="InterPro" id="IPR042070">
    <property type="entry name" value="PucR_C-HTH_sf"/>
</dbReference>
<reference evidence="3 4" key="1">
    <citation type="journal article" date="2021" name="Sci. Rep.">
        <title>The distribution of antibiotic resistance genes in chicken gut microbiota commensals.</title>
        <authorList>
            <person name="Juricova H."/>
            <person name="Matiasovicova J."/>
            <person name="Kubasova T."/>
            <person name="Cejkova D."/>
            <person name="Rychlik I."/>
        </authorList>
    </citation>
    <scope>NUCLEOTIDE SEQUENCE [LARGE SCALE GENOMIC DNA]</scope>
    <source>
        <strain evidence="3 4">An537</strain>
    </source>
</reference>
<evidence type="ECO:0000313" key="4">
    <source>
        <dbReference type="Proteomes" id="UP000707138"/>
    </source>
</evidence>
<evidence type="ECO:0000259" key="1">
    <source>
        <dbReference type="Pfam" id="PF05651"/>
    </source>
</evidence>
<protein>
    <submittedName>
        <fullName evidence="3">Helix-turn-helix domain-containing protein</fullName>
    </submittedName>
</protein>
<accession>A0ABS2GIK4</accession>
<dbReference type="InterPro" id="IPR051448">
    <property type="entry name" value="CdaR-like_regulators"/>
</dbReference>
<dbReference type="Pfam" id="PF05651">
    <property type="entry name" value="Diacid_rec"/>
    <property type="match status" value="1"/>
</dbReference>
<dbReference type="PANTHER" id="PTHR33744:SF15">
    <property type="entry name" value="CARBOHYDRATE DIACID REGULATOR"/>
    <property type="match status" value="1"/>
</dbReference>
<dbReference type="Gene3D" id="1.10.10.2840">
    <property type="entry name" value="PucR C-terminal helix-turn-helix domain"/>
    <property type="match status" value="1"/>
</dbReference>
<evidence type="ECO:0000259" key="2">
    <source>
        <dbReference type="Pfam" id="PF13556"/>
    </source>
</evidence>
<name>A0ABS2GIK4_9FIRM</name>
<sequence>MKVSPHLAQNIVESMKSIIKQDINFIDSDGTIIASTDPARIGTFHEAGRTVYQLKRVLVISESDSYEGTRPGINLPVHINGEVIAVIGITGTPEQVITFGNIIRKMTEILILEEEFRNVKQREVDRNRMLLEDLIFYPQNFAERWDEATLSFWRSDDDYKRIVLIHSDTSQFNFLKDVRRLLEQYTEQLPPLVKSSILWTEHEQMMVLLYKEKTTSQLLPCLQQIEELKFNYPSMVVAIGSRVHRDFRTSYRDAQLVQDTYTARPEVSCIVNYDDLTIELLFNPENTYRQQQLQEKVLGQLTDKELEEFYHILQLFEAHNGSISGIADELFIHKNTLQYQIQKLRRITGYDLRNYHDFMVLRLAFTLYHHTTQHVSETKASDSDTDGQ</sequence>
<dbReference type="PANTHER" id="PTHR33744">
    <property type="entry name" value="CARBOHYDRATE DIACID REGULATOR"/>
    <property type="match status" value="1"/>
</dbReference>
<comment type="caution">
    <text evidence="3">The sequence shown here is derived from an EMBL/GenBank/DDBJ whole genome shotgun (WGS) entry which is preliminary data.</text>
</comment>
<dbReference type="InterPro" id="IPR008599">
    <property type="entry name" value="Diacid_rec"/>
</dbReference>
<dbReference type="EMBL" id="JACJLA010000013">
    <property type="protein sequence ID" value="MBM6913150.1"/>
    <property type="molecule type" value="Genomic_DNA"/>
</dbReference>
<dbReference type="Pfam" id="PF13556">
    <property type="entry name" value="HTH_30"/>
    <property type="match status" value="1"/>
</dbReference>